<dbReference type="Gene3D" id="3.10.450.710">
    <property type="entry name" value="Tgt2/MlaC"/>
    <property type="match status" value="1"/>
</dbReference>
<dbReference type="PANTHER" id="PTHR36573">
    <property type="entry name" value="INTERMEMBRANE PHOSPHOLIPID TRANSPORT SYSTEM BINDING PROTEIN MLAC"/>
    <property type="match status" value="1"/>
</dbReference>
<dbReference type="AlphaFoldDB" id="A0A934V0T4"/>
<evidence type="ECO:0000313" key="1">
    <source>
        <dbReference type="EMBL" id="MBK1697424.1"/>
    </source>
</evidence>
<keyword evidence="2" id="KW-1185">Reference proteome</keyword>
<dbReference type="PANTHER" id="PTHR36573:SF1">
    <property type="entry name" value="INTERMEMBRANE PHOSPHOLIPID TRANSPORT SYSTEM BINDING PROTEIN MLAC"/>
    <property type="match status" value="1"/>
</dbReference>
<dbReference type="InterPro" id="IPR042245">
    <property type="entry name" value="Tgt2/MlaC_sf"/>
</dbReference>
<dbReference type="Proteomes" id="UP000778970">
    <property type="component" value="Unassembled WGS sequence"/>
</dbReference>
<evidence type="ECO:0008006" key="3">
    <source>
        <dbReference type="Google" id="ProtNLM"/>
    </source>
</evidence>
<name>A0A934V0T4_9PROT</name>
<dbReference type="Pfam" id="PF05494">
    <property type="entry name" value="MlaC"/>
    <property type="match status" value="1"/>
</dbReference>
<organism evidence="1 2">
    <name type="scientific">Rhodovibrio salinarum</name>
    <dbReference type="NCBI Taxonomy" id="1087"/>
    <lineage>
        <taxon>Bacteria</taxon>
        <taxon>Pseudomonadati</taxon>
        <taxon>Pseudomonadota</taxon>
        <taxon>Alphaproteobacteria</taxon>
        <taxon>Rhodospirillales</taxon>
        <taxon>Rhodovibrionaceae</taxon>
        <taxon>Rhodovibrio</taxon>
    </lineage>
</organism>
<reference evidence="1" key="1">
    <citation type="submission" date="2017-08" db="EMBL/GenBank/DDBJ databases">
        <authorList>
            <person name="Imhoff J.F."/>
            <person name="Rahn T."/>
            <person name="Kuenzel S."/>
            <person name="Neulinger S.C."/>
        </authorList>
    </citation>
    <scope>NUCLEOTIDE SEQUENCE</scope>
    <source>
        <strain evidence="1">DSM 9154</strain>
    </source>
</reference>
<protein>
    <recommendedName>
        <fullName evidence="3">ABC transporter substrate-binding protein</fullName>
    </recommendedName>
</protein>
<gene>
    <name evidence="1" type="ORF">CKO21_09200</name>
</gene>
<sequence>MLSASCGLASGIVLRKGEVIVTADAMIHSAASIAHATDTGRQRSRLARLALLGAFLMAVAAPQTAMATDASTQPRAPEAERAITRLNDRLVGVLNDGTKDTSAREHALANTLRDEIDFNTIASFVLGRYAAGLNGDQRRMFQHTFADYVVGTYSRLLSRNAIAKMSVTASRKVTPDTAAVSTHVDRRHGKETRWVWRVHRMETGHWRIVDLQTAGASLAVNYRSEFGDTLRQQGFDALIQEIRTHTKHGTALPDENQAILMLVGGDQDSKLALSTPDP</sequence>
<evidence type="ECO:0000313" key="2">
    <source>
        <dbReference type="Proteomes" id="UP000778970"/>
    </source>
</evidence>
<accession>A0A934V0T4</accession>
<dbReference type="EMBL" id="NRRE01000023">
    <property type="protein sequence ID" value="MBK1697424.1"/>
    <property type="molecule type" value="Genomic_DNA"/>
</dbReference>
<reference evidence="1" key="2">
    <citation type="journal article" date="2020" name="Microorganisms">
        <title>Osmotic Adaptation and Compatible Solute Biosynthesis of Phototrophic Bacteria as Revealed from Genome Analyses.</title>
        <authorList>
            <person name="Imhoff J.F."/>
            <person name="Rahn T."/>
            <person name="Kunzel S."/>
            <person name="Keller A."/>
            <person name="Neulinger S.C."/>
        </authorList>
    </citation>
    <scope>NUCLEOTIDE SEQUENCE</scope>
    <source>
        <strain evidence="1">DSM 9154</strain>
    </source>
</reference>
<comment type="caution">
    <text evidence="1">The sequence shown here is derived from an EMBL/GenBank/DDBJ whole genome shotgun (WGS) entry which is preliminary data.</text>
</comment>
<proteinExistence type="predicted"/>
<dbReference type="InterPro" id="IPR008869">
    <property type="entry name" value="MlaC/ttg2D"/>
</dbReference>